<protein>
    <recommendedName>
        <fullName evidence="1">NAD(P)-binding domain-containing protein</fullName>
    </recommendedName>
</protein>
<feature type="domain" description="NAD(P)-binding" evidence="1">
    <location>
        <begin position="6"/>
        <end position="316"/>
    </location>
</feature>
<dbReference type="Pfam" id="PF16363">
    <property type="entry name" value="GDP_Man_Dehyd"/>
    <property type="match status" value="1"/>
</dbReference>
<sequence length="331" mass="37739">MSKTILITGGCGFIGYHFVQHILKNTDWNVVILDKLTYASMGFERIREIGIFENPRVKVLTYDLQHSLTIGMVKEIGLNINYVVHMAAETHVDNSISDPVNFIHNNVMSTVHLLEFARKCTNLELFFYFSTDEVYGPALNDTLFKEDERHNPTNPYSASKSAAEQISIAYGNTYNIPIIRINVMNAFGERQHVEKFIPKVIKQILNDETVLIHSYPDKQTAGSRFYIHARNIADAVLFLIQNGKIGESYNLTGEREVTNLEMAQIIADTINKPLKYELVDFHSSRPGHDLRYGLDGSKMTAMGWKMPVAFTDSLKKTITWTLANQKWLEEL</sequence>
<reference evidence="2" key="1">
    <citation type="journal article" date="2020" name="Nature">
        <title>Giant virus diversity and host interactions through global metagenomics.</title>
        <authorList>
            <person name="Schulz F."/>
            <person name="Roux S."/>
            <person name="Paez-Espino D."/>
            <person name="Jungbluth S."/>
            <person name="Walsh D.A."/>
            <person name="Denef V.J."/>
            <person name="McMahon K.D."/>
            <person name="Konstantinidis K.T."/>
            <person name="Eloe-Fadrosh E.A."/>
            <person name="Kyrpides N.C."/>
            <person name="Woyke T."/>
        </authorList>
    </citation>
    <scope>NUCLEOTIDE SEQUENCE</scope>
    <source>
        <strain evidence="2">GVMAG-M-3300023174-60</strain>
    </source>
</reference>
<name>A0A6C0DUT7_9ZZZZ</name>
<dbReference type="Gene3D" id="3.90.25.10">
    <property type="entry name" value="UDP-galactose 4-epimerase, domain 1"/>
    <property type="match status" value="1"/>
</dbReference>
<dbReference type="PANTHER" id="PTHR43000">
    <property type="entry name" value="DTDP-D-GLUCOSE 4,6-DEHYDRATASE-RELATED"/>
    <property type="match status" value="1"/>
</dbReference>
<organism evidence="2">
    <name type="scientific">viral metagenome</name>
    <dbReference type="NCBI Taxonomy" id="1070528"/>
    <lineage>
        <taxon>unclassified sequences</taxon>
        <taxon>metagenomes</taxon>
        <taxon>organismal metagenomes</taxon>
    </lineage>
</organism>
<dbReference type="InterPro" id="IPR036291">
    <property type="entry name" value="NAD(P)-bd_dom_sf"/>
</dbReference>
<dbReference type="AlphaFoldDB" id="A0A6C0DUT7"/>
<proteinExistence type="predicted"/>
<accession>A0A6C0DUT7</accession>
<dbReference type="InterPro" id="IPR016040">
    <property type="entry name" value="NAD(P)-bd_dom"/>
</dbReference>
<evidence type="ECO:0000259" key="1">
    <source>
        <dbReference type="Pfam" id="PF16363"/>
    </source>
</evidence>
<evidence type="ECO:0000313" key="2">
    <source>
        <dbReference type="EMBL" id="QHT20023.1"/>
    </source>
</evidence>
<dbReference type="Gene3D" id="3.40.50.720">
    <property type="entry name" value="NAD(P)-binding Rossmann-like Domain"/>
    <property type="match status" value="1"/>
</dbReference>
<dbReference type="EMBL" id="MN739677">
    <property type="protein sequence ID" value="QHT20023.1"/>
    <property type="molecule type" value="Genomic_DNA"/>
</dbReference>
<dbReference type="SUPFAM" id="SSF51735">
    <property type="entry name" value="NAD(P)-binding Rossmann-fold domains"/>
    <property type="match status" value="1"/>
</dbReference>